<dbReference type="RefSeq" id="WP_055465865.1">
    <property type="nucleotide sequence ID" value="NZ_CP051103.1"/>
</dbReference>
<keyword evidence="12" id="KW-1185">Reference proteome</keyword>
<comment type="similarity">
    <text evidence="2">Belongs to the GSP N family.</text>
</comment>
<dbReference type="InParanoid" id="A0A0Q2V1H9"/>
<dbReference type="EMBL" id="LKHS01000006">
    <property type="protein sequence ID" value="KQH86616.1"/>
    <property type="molecule type" value="Genomic_DNA"/>
</dbReference>
<evidence type="ECO:0000256" key="1">
    <source>
        <dbReference type="ARBA" id="ARBA00004533"/>
    </source>
</evidence>
<dbReference type="GO" id="GO:0015628">
    <property type="term" value="P:protein secretion by the type II secretion system"/>
    <property type="evidence" value="ECO:0007669"/>
    <property type="project" value="InterPro"/>
</dbReference>
<evidence type="ECO:0000256" key="2">
    <source>
        <dbReference type="ARBA" id="ARBA00007208"/>
    </source>
</evidence>
<proteinExistence type="inferred from homology"/>
<evidence type="ECO:0000256" key="5">
    <source>
        <dbReference type="ARBA" id="ARBA00022475"/>
    </source>
</evidence>
<name>A0A0Q2V1H9_VIBFU</name>
<keyword evidence="9" id="KW-0472">Membrane</keyword>
<keyword evidence="7" id="KW-0812">Transmembrane</keyword>
<dbReference type="Proteomes" id="UP000051221">
    <property type="component" value="Unassembled WGS sequence"/>
</dbReference>
<evidence type="ECO:0000256" key="4">
    <source>
        <dbReference type="ARBA" id="ARBA00022448"/>
    </source>
</evidence>
<comment type="caution">
    <text evidence="11">The sequence shown here is derived from an EMBL/GenBank/DDBJ whole genome shotgun (WGS) entry which is preliminary data.</text>
</comment>
<evidence type="ECO:0000256" key="6">
    <source>
        <dbReference type="ARBA" id="ARBA00022519"/>
    </source>
</evidence>
<dbReference type="Pfam" id="PF01203">
    <property type="entry name" value="T2SSN"/>
    <property type="match status" value="1"/>
</dbReference>
<accession>A0A0Q2V1H9</accession>
<evidence type="ECO:0000256" key="7">
    <source>
        <dbReference type="ARBA" id="ARBA00022692"/>
    </source>
</evidence>
<evidence type="ECO:0000256" key="3">
    <source>
        <dbReference type="ARBA" id="ARBA00021563"/>
    </source>
</evidence>
<gene>
    <name evidence="11" type="ORF">AMR76_08675</name>
</gene>
<dbReference type="AlphaFoldDB" id="A0A0Q2V1H9"/>
<evidence type="ECO:0000313" key="12">
    <source>
        <dbReference type="Proteomes" id="UP000051221"/>
    </source>
</evidence>
<keyword evidence="5" id="KW-1003">Cell membrane</keyword>
<keyword evidence="6" id="KW-0997">Cell inner membrane</keyword>
<evidence type="ECO:0000256" key="10">
    <source>
        <dbReference type="ARBA" id="ARBA00030772"/>
    </source>
</evidence>
<comment type="subcellular location">
    <subcellularLocation>
        <location evidence="1">Cell inner membrane</location>
    </subcellularLocation>
</comment>
<organism evidence="11 12">
    <name type="scientific">Vibrio furnissii</name>
    <dbReference type="NCBI Taxonomy" id="29494"/>
    <lineage>
        <taxon>Bacteria</taxon>
        <taxon>Pseudomonadati</taxon>
        <taxon>Pseudomonadota</taxon>
        <taxon>Gammaproteobacteria</taxon>
        <taxon>Vibrionales</taxon>
        <taxon>Vibrionaceae</taxon>
        <taxon>Vibrio</taxon>
    </lineage>
</organism>
<dbReference type="InterPro" id="IPR022792">
    <property type="entry name" value="T2SS_protein-GspN"/>
</dbReference>
<protein>
    <recommendedName>
        <fullName evidence="3">Type II secretion system protein N</fullName>
    </recommendedName>
    <alternativeName>
        <fullName evidence="10">General secretion pathway protein N</fullName>
    </alternativeName>
</protein>
<dbReference type="GO" id="GO:0005886">
    <property type="term" value="C:plasma membrane"/>
    <property type="evidence" value="ECO:0007669"/>
    <property type="project" value="UniProtKB-SubCell"/>
</dbReference>
<reference evidence="11 12" key="1">
    <citation type="submission" date="2015-08" db="EMBL/GenBank/DDBJ databases">
        <title>Antibacterial properties of a collection of Vibrionaceae strains.</title>
        <authorList>
            <person name="Giubergia S."/>
        </authorList>
    </citation>
    <scope>NUCLEOTIDE SEQUENCE [LARGE SCALE GENOMIC DNA]</scope>
    <source>
        <strain evidence="11 12">S0821</strain>
    </source>
</reference>
<evidence type="ECO:0000313" key="11">
    <source>
        <dbReference type="EMBL" id="KQH86616.1"/>
    </source>
</evidence>
<sequence length="252" mass="27067">MKQGLSFVALFVVVFVVSAIVHLPAAVVIKAVPLPAGLELQGVQGRWWQGSATQVRWQRNQLGALSWQLQWSSLLSAKAKVAVRFGRGSDLDVRGKGVIGYGMSGPFAEDVVLSAPATTLMQTLALPLPISAQGQVELTVRDYQYAAPWCGAANGTLVWAQSMMGSPLGDLSMGPVMADVTCDNNVVTVKGGQQSAQVSSEFSAELNAKRRFNAQAWFKPGAEFPAAMAEQLKYLPRPDGQGRFQFSRQGQL</sequence>
<keyword evidence="4" id="KW-0813">Transport</keyword>
<evidence type="ECO:0000256" key="9">
    <source>
        <dbReference type="ARBA" id="ARBA00023136"/>
    </source>
</evidence>
<evidence type="ECO:0000256" key="8">
    <source>
        <dbReference type="ARBA" id="ARBA00022927"/>
    </source>
</evidence>
<keyword evidence="8" id="KW-0653">Protein transport</keyword>
<dbReference type="GO" id="GO:0015627">
    <property type="term" value="C:type II protein secretion system complex"/>
    <property type="evidence" value="ECO:0007669"/>
    <property type="project" value="InterPro"/>
</dbReference>